<evidence type="ECO:0000256" key="1">
    <source>
        <dbReference type="SAM" id="MobiDB-lite"/>
    </source>
</evidence>
<evidence type="ECO:0008006" key="4">
    <source>
        <dbReference type="Google" id="ProtNLM"/>
    </source>
</evidence>
<keyword evidence="3" id="KW-1185">Reference proteome</keyword>
<name>A0ABR6NCM6_9SPHN</name>
<organism evidence="2 3">
    <name type="scientific">Sphingobium lignivorans</name>
    <dbReference type="NCBI Taxonomy" id="2735886"/>
    <lineage>
        <taxon>Bacteria</taxon>
        <taxon>Pseudomonadati</taxon>
        <taxon>Pseudomonadota</taxon>
        <taxon>Alphaproteobacteria</taxon>
        <taxon>Sphingomonadales</taxon>
        <taxon>Sphingomonadaceae</taxon>
        <taxon>Sphingobium</taxon>
    </lineage>
</organism>
<dbReference type="RefSeq" id="WP_184150902.1">
    <property type="nucleotide sequence ID" value="NZ_JACHKA010000001.1"/>
</dbReference>
<evidence type="ECO:0000313" key="2">
    <source>
        <dbReference type="EMBL" id="MBB5985039.1"/>
    </source>
</evidence>
<protein>
    <recommendedName>
        <fullName evidence="4">YtxH domain-containing protein</fullName>
    </recommendedName>
</protein>
<evidence type="ECO:0000313" key="3">
    <source>
        <dbReference type="Proteomes" id="UP001138540"/>
    </source>
</evidence>
<gene>
    <name evidence="2" type="ORF">HNP60_001013</name>
</gene>
<dbReference type="EMBL" id="JACHKA010000001">
    <property type="protein sequence ID" value="MBB5985039.1"/>
    <property type="molecule type" value="Genomic_DNA"/>
</dbReference>
<dbReference type="Proteomes" id="UP001138540">
    <property type="component" value="Unassembled WGS sequence"/>
</dbReference>
<sequence length="59" mass="6153">MIKRLLVGAALGVWGKKLYDEGRLDPYIAKAKSKVDSYAGTDTATAGPGKTRTATTPAA</sequence>
<accession>A0ABR6NCM6</accession>
<proteinExistence type="predicted"/>
<comment type="caution">
    <text evidence="2">The sequence shown here is derived from an EMBL/GenBank/DDBJ whole genome shotgun (WGS) entry which is preliminary data.</text>
</comment>
<feature type="region of interest" description="Disordered" evidence="1">
    <location>
        <begin position="37"/>
        <end position="59"/>
    </location>
</feature>
<reference evidence="2 3" key="1">
    <citation type="submission" date="2020-08" db="EMBL/GenBank/DDBJ databases">
        <title>Exploring microbial biodiversity for novel pathways involved in the catabolism of aromatic compounds derived from lignin.</title>
        <authorList>
            <person name="Elkins J."/>
        </authorList>
    </citation>
    <scope>NUCLEOTIDE SEQUENCE [LARGE SCALE GENOMIC DNA]</scope>
    <source>
        <strain evidence="2 3">B1D3A</strain>
    </source>
</reference>